<dbReference type="Proteomes" id="UP001283361">
    <property type="component" value="Unassembled WGS sequence"/>
</dbReference>
<proteinExistence type="predicted"/>
<evidence type="ECO:0000313" key="2">
    <source>
        <dbReference type="Proteomes" id="UP001283361"/>
    </source>
</evidence>
<reference evidence="1" key="1">
    <citation type="journal article" date="2023" name="G3 (Bethesda)">
        <title>A reference genome for the long-term kleptoplast-retaining sea slug Elysia crispata morphotype clarki.</title>
        <authorList>
            <person name="Eastman K.E."/>
            <person name="Pendleton A.L."/>
            <person name="Shaikh M.A."/>
            <person name="Suttiyut T."/>
            <person name="Ogas R."/>
            <person name="Tomko P."/>
            <person name="Gavelis G."/>
            <person name="Widhalm J.R."/>
            <person name="Wisecaver J.H."/>
        </authorList>
    </citation>
    <scope>NUCLEOTIDE SEQUENCE</scope>
    <source>
        <strain evidence="1">ECLA1</strain>
    </source>
</reference>
<gene>
    <name evidence="1" type="ORF">RRG08_027332</name>
</gene>
<protein>
    <submittedName>
        <fullName evidence="1">Uncharacterized protein</fullName>
    </submittedName>
</protein>
<dbReference type="EMBL" id="JAWDGP010003613">
    <property type="protein sequence ID" value="KAK3772595.1"/>
    <property type="molecule type" value="Genomic_DNA"/>
</dbReference>
<organism evidence="1 2">
    <name type="scientific">Elysia crispata</name>
    <name type="common">lettuce slug</name>
    <dbReference type="NCBI Taxonomy" id="231223"/>
    <lineage>
        <taxon>Eukaryota</taxon>
        <taxon>Metazoa</taxon>
        <taxon>Spiralia</taxon>
        <taxon>Lophotrochozoa</taxon>
        <taxon>Mollusca</taxon>
        <taxon>Gastropoda</taxon>
        <taxon>Heterobranchia</taxon>
        <taxon>Euthyneura</taxon>
        <taxon>Panpulmonata</taxon>
        <taxon>Sacoglossa</taxon>
        <taxon>Placobranchoidea</taxon>
        <taxon>Plakobranchidae</taxon>
        <taxon>Elysia</taxon>
    </lineage>
</organism>
<accession>A0AAE0ZNE9</accession>
<sequence length="122" mass="14007">MVCELHHKESVVVFGSLKAKFQCKSGWSAILKTDLDFPHKVSVTANILTASRERDKMAAMEVQTGPLHRGVELRAVVYMRTDNQSHSFEVWRQTPRKPESNEEIVAYLKIWDCQDKSMCNIL</sequence>
<name>A0AAE0ZNE9_9GAST</name>
<keyword evidence="2" id="KW-1185">Reference proteome</keyword>
<dbReference type="AlphaFoldDB" id="A0AAE0ZNE9"/>
<comment type="caution">
    <text evidence="1">The sequence shown here is derived from an EMBL/GenBank/DDBJ whole genome shotgun (WGS) entry which is preliminary data.</text>
</comment>
<evidence type="ECO:0000313" key="1">
    <source>
        <dbReference type="EMBL" id="KAK3772595.1"/>
    </source>
</evidence>